<evidence type="ECO:0000313" key="5">
    <source>
        <dbReference type="Proteomes" id="UP000469558"/>
    </source>
</evidence>
<dbReference type="EMBL" id="QGMK01000160">
    <property type="protein sequence ID" value="TVY83727.1"/>
    <property type="molecule type" value="Genomic_DNA"/>
</dbReference>
<keyword evidence="3" id="KW-0687">Ribonucleoprotein</keyword>
<dbReference type="InterPro" id="IPR016095">
    <property type="entry name" value="Ribosomal_uL1_3-a/b-sand"/>
</dbReference>
<dbReference type="InterPro" id="IPR023674">
    <property type="entry name" value="Ribosomal_uL1-like"/>
</dbReference>
<keyword evidence="5" id="KW-1185">Reference proteome</keyword>
<dbReference type="CDD" id="cd00403">
    <property type="entry name" value="Ribosomal_L1"/>
    <property type="match status" value="1"/>
</dbReference>
<protein>
    <submittedName>
        <fullName evidence="4">50S ribosomal protein L1</fullName>
    </submittedName>
</protein>
<feature type="non-terminal residue" evidence="4">
    <location>
        <position position="1"/>
    </location>
</feature>
<dbReference type="Gene3D" id="3.40.50.790">
    <property type="match status" value="1"/>
</dbReference>
<dbReference type="OrthoDB" id="1747252at2759"/>
<dbReference type="PANTHER" id="PTHR36427:SF3">
    <property type="entry name" value="LARGE RIBOSOMAL SUBUNIT PROTEIN UL1M"/>
    <property type="match status" value="1"/>
</dbReference>
<keyword evidence="2 4" id="KW-0689">Ribosomal protein</keyword>
<dbReference type="InterPro" id="IPR028364">
    <property type="entry name" value="Ribosomal_uL1/biogenesis"/>
</dbReference>
<evidence type="ECO:0000256" key="3">
    <source>
        <dbReference type="ARBA" id="ARBA00023274"/>
    </source>
</evidence>
<dbReference type="AlphaFoldDB" id="A0A8T9CGR8"/>
<dbReference type="PANTHER" id="PTHR36427">
    <property type="entry name" value="54S RIBOSOMAL PROTEIN L1, MITOCHONDRIAL"/>
    <property type="match status" value="1"/>
</dbReference>
<evidence type="ECO:0000256" key="2">
    <source>
        <dbReference type="ARBA" id="ARBA00022980"/>
    </source>
</evidence>
<dbReference type="GO" id="GO:0005762">
    <property type="term" value="C:mitochondrial large ribosomal subunit"/>
    <property type="evidence" value="ECO:0007669"/>
    <property type="project" value="TreeGrafter"/>
</dbReference>
<gene>
    <name evidence="4" type="primary">rplA</name>
    <name evidence="4" type="ORF">LSUE1_G003379</name>
</gene>
<dbReference type="GO" id="GO:0003735">
    <property type="term" value="F:structural constituent of ribosome"/>
    <property type="evidence" value="ECO:0007669"/>
    <property type="project" value="TreeGrafter"/>
</dbReference>
<dbReference type="Pfam" id="PF00687">
    <property type="entry name" value="Ribosomal_L1"/>
    <property type="match status" value="1"/>
</dbReference>
<comment type="similarity">
    <text evidence="1">Belongs to the universal ribosomal protein uL1 family.</text>
</comment>
<dbReference type="Proteomes" id="UP000469558">
    <property type="component" value="Unassembled WGS sequence"/>
</dbReference>
<evidence type="ECO:0000256" key="1">
    <source>
        <dbReference type="ARBA" id="ARBA00010531"/>
    </source>
</evidence>
<evidence type="ECO:0000313" key="4">
    <source>
        <dbReference type="EMBL" id="TVY83727.1"/>
    </source>
</evidence>
<comment type="caution">
    <text evidence="4">The sequence shown here is derived from an EMBL/GenBank/DDBJ whole genome shotgun (WGS) entry which is preliminary data.</text>
</comment>
<organism evidence="4 5">
    <name type="scientific">Lachnellula suecica</name>
    <dbReference type="NCBI Taxonomy" id="602035"/>
    <lineage>
        <taxon>Eukaryota</taxon>
        <taxon>Fungi</taxon>
        <taxon>Dikarya</taxon>
        <taxon>Ascomycota</taxon>
        <taxon>Pezizomycotina</taxon>
        <taxon>Leotiomycetes</taxon>
        <taxon>Helotiales</taxon>
        <taxon>Lachnaceae</taxon>
        <taxon>Lachnellula</taxon>
    </lineage>
</organism>
<dbReference type="SUPFAM" id="SSF56808">
    <property type="entry name" value="Ribosomal protein L1"/>
    <property type="match status" value="1"/>
</dbReference>
<proteinExistence type="inferred from homology"/>
<sequence>MATARPCLAQLSRSCLQYTRSTPAHQPTRLFTSTAFLGKKYVEKIVSKKDKSASGGAKPSFVKKTVAKKKKKASTTYKQYDLRNEETFSLLDAMHIIRAWEVGQKPTSVKYELALKLKSLKNGPVVRNRLRLPHPVKTDIRVCVICPPDSKYAEAAKAAGAVFVGEEDVFEAVKAGKIEFDRCLCQTDSLAKLNKSGIARILGPRGLMPSSKL</sequence>
<accession>A0A8T9CGR8</accession>
<reference evidence="4 5" key="1">
    <citation type="submission" date="2018-05" db="EMBL/GenBank/DDBJ databases">
        <title>Genome sequencing and assembly of the regulated plant pathogen Lachnellula willkommii and related sister species for the development of diagnostic species identification markers.</title>
        <authorList>
            <person name="Giroux E."/>
            <person name="Bilodeau G."/>
        </authorList>
    </citation>
    <scope>NUCLEOTIDE SEQUENCE [LARGE SCALE GENOMIC DNA]</scope>
    <source>
        <strain evidence="4 5">CBS 268.59</strain>
    </source>
</reference>
<name>A0A8T9CGR8_9HELO</name>